<dbReference type="Gene3D" id="3.30.160.570">
    <property type="entry name" value="Ncd80 complex, Spc24 subunit"/>
    <property type="match status" value="1"/>
</dbReference>
<dbReference type="GeneID" id="7202741"/>
<evidence type="ECO:0000313" key="4">
    <source>
        <dbReference type="Proteomes" id="UP000000759"/>
    </source>
</evidence>
<gene>
    <name evidence="3" type="ORF">PHATRDRAFT_38049</name>
</gene>
<keyword evidence="1" id="KW-0158">Chromosome</keyword>
<evidence type="ECO:0000256" key="2">
    <source>
        <dbReference type="SAM" id="Coils"/>
    </source>
</evidence>
<keyword evidence="1" id="KW-0132">Cell division</keyword>
<dbReference type="EMBL" id="CM000616">
    <property type="protein sequence ID" value="EEC46667.1"/>
    <property type="molecule type" value="Genomic_DNA"/>
</dbReference>
<dbReference type="KEGG" id="pti:PHATRDRAFT_38049"/>
<dbReference type="GO" id="GO:0000776">
    <property type="term" value="C:kinetochore"/>
    <property type="evidence" value="ECO:0007669"/>
    <property type="project" value="UniProtKB-KW"/>
</dbReference>
<comment type="function">
    <text evidence="1">Acts as a component of the essential kinetochore-associated NDC80 complex, which is required for chromosome segregation and spindle checkpoint activity.</text>
</comment>
<organism evidence="3 4">
    <name type="scientific">Phaeodactylum tricornutum (strain CCAP 1055/1)</name>
    <dbReference type="NCBI Taxonomy" id="556484"/>
    <lineage>
        <taxon>Eukaryota</taxon>
        <taxon>Sar</taxon>
        <taxon>Stramenopiles</taxon>
        <taxon>Ochrophyta</taxon>
        <taxon>Bacillariophyta</taxon>
        <taxon>Bacillariophyceae</taxon>
        <taxon>Bacillariophycidae</taxon>
        <taxon>Naviculales</taxon>
        <taxon>Phaeodactylaceae</taxon>
        <taxon>Phaeodactylum</taxon>
    </lineage>
</organism>
<dbReference type="InParanoid" id="B7G4T2"/>
<feature type="coiled-coil region" evidence="2">
    <location>
        <begin position="67"/>
        <end position="154"/>
    </location>
</feature>
<keyword evidence="1" id="KW-0131">Cell cycle</keyword>
<sequence length="246" mass="28074">MAVLELKSNRSTVHKRKGEHLNFNDSRAVIVAPSMGRWEACQSKLAALRESLSAESNDAEDDLIAYLTDLKSRNTQAENKIKQTEKEALEIQARLDSQTSEALAACHEESEFLFHLQSELSQRKADRDTLAQELQEYDDEIYSVRDEIAGYKQEISLQLEDAESLEGMRKIQVPRMQQQISLYAMCTGIKWDFAQERRLAGTADVPSQQGLRQFSIDPEEHSSFEIANQLWDMMEGKESSKETHSE</sequence>
<evidence type="ECO:0000256" key="1">
    <source>
        <dbReference type="RuleBase" id="RU368011"/>
    </source>
</evidence>
<comment type="subcellular location">
    <subcellularLocation>
        <location evidence="1">Nucleus</location>
    </subcellularLocation>
    <subcellularLocation>
        <location evidence="1">Chromosome</location>
        <location evidence="1">Centromere</location>
        <location evidence="1">Kinetochore</location>
    </subcellularLocation>
</comment>
<dbReference type="Pfam" id="PF08286">
    <property type="entry name" value="Spc24"/>
    <property type="match status" value="1"/>
</dbReference>
<reference evidence="4" key="2">
    <citation type="submission" date="2008-08" db="EMBL/GenBank/DDBJ databases">
        <authorList>
            <consortium name="Diatom Consortium"/>
            <person name="Grigoriev I."/>
            <person name="Grimwood J."/>
            <person name="Kuo A."/>
            <person name="Otillar R.P."/>
            <person name="Salamov A."/>
            <person name="Detter J.C."/>
            <person name="Lindquist E."/>
            <person name="Shapiro H."/>
            <person name="Lucas S."/>
            <person name="Glavina del Rio T."/>
            <person name="Pitluck S."/>
            <person name="Rokhsar D."/>
            <person name="Bowler C."/>
        </authorList>
    </citation>
    <scope>GENOME REANNOTATION</scope>
    <source>
        <strain evidence="4">CCAP 1055/1</strain>
    </source>
</reference>
<keyword evidence="1" id="KW-0539">Nucleus</keyword>
<keyword evidence="1" id="KW-0995">Kinetochore</keyword>
<comment type="subunit">
    <text evidence="1">Component of the NDC80 complex.</text>
</comment>
<accession>B7G4T2</accession>
<evidence type="ECO:0000313" key="3">
    <source>
        <dbReference type="EMBL" id="EEC46667.1"/>
    </source>
</evidence>
<keyword evidence="1" id="KW-0137">Centromere</keyword>
<name>B7G4T2_PHATC</name>
<keyword evidence="1" id="KW-0498">Mitosis</keyword>
<dbReference type="InterPro" id="IPR013252">
    <property type="entry name" value="Ndc80_Spc24"/>
</dbReference>
<dbReference type="AlphaFoldDB" id="B7G4T2"/>
<protein>
    <recommendedName>
        <fullName evidence="1">Kinetochore protein Spc24</fullName>
    </recommendedName>
</protein>
<keyword evidence="2" id="KW-0175">Coiled coil</keyword>
<dbReference type="RefSeq" id="XP_002182127.1">
    <property type="nucleotide sequence ID" value="XM_002182091.1"/>
</dbReference>
<dbReference type="eggNOG" id="ENOG502QZGZ">
    <property type="taxonomic scope" value="Eukaryota"/>
</dbReference>
<proteinExistence type="inferred from homology"/>
<dbReference type="PaxDb" id="2850-Phatr38049"/>
<dbReference type="HOGENOM" id="CLU_1130911_0_0_1"/>
<dbReference type="GO" id="GO:0051301">
    <property type="term" value="P:cell division"/>
    <property type="evidence" value="ECO:0007669"/>
    <property type="project" value="UniProtKB-UniRule"/>
</dbReference>
<comment type="similarity">
    <text evidence="1">Belongs to the SPC24 family.</text>
</comment>
<dbReference type="OrthoDB" id="49185at2759"/>
<reference evidence="3 4" key="1">
    <citation type="journal article" date="2008" name="Nature">
        <title>The Phaeodactylum genome reveals the evolutionary history of diatom genomes.</title>
        <authorList>
            <person name="Bowler C."/>
            <person name="Allen A.E."/>
            <person name="Badger J.H."/>
            <person name="Grimwood J."/>
            <person name="Jabbari K."/>
            <person name="Kuo A."/>
            <person name="Maheswari U."/>
            <person name="Martens C."/>
            <person name="Maumus F."/>
            <person name="Otillar R.P."/>
            <person name="Rayko E."/>
            <person name="Salamov A."/>
            <person name="Vandepoele K."/>
            <person name="Beszteri B."/>
            <person name="Gruber A."/>
            <person name="Heijde M."/>
            <person name="Katinka M."/>
            <person name="Mock T."/>
            <person name="Valentin K."/>
            <person name="Verret F."/>
            <person name="Berges J.A."/>
            <person name="Brownlee C."/>
            <person name="Cadoret J.P."/>
            <person name="Chiovitti A."/>
            <person name="Choi C.J."/>
            <person name="Coesel S."/>
            <person name="De Martino A."/>
            <person name="Detter J.C."/>
            <person name="Durkin C."/>
            <person name="Falciatore A."/>
            <person name="Fournet J."/>
            <person name="Haruta M."/>
            <person name="Huysman M.J."/>
            <person name="Jenkins B.D."/>
            <person name="Jiroutova K."/>
            <person name="Jorgensen R.E."/>
            <person name="Joubert Y."/>
            <person name="Kaplan A."/>
            <person name="Kroger N."/>
            <person name="Kroth P.G."/>
            <person name="La Roche J."/>
            <person name="Lindquist E."/>
            <person name="Lommer M."/>
            <person name="Martin-Jezequel V."/>
            <person name="Lopez P.J."/>
            <person name="Lucas S."/>
            <person name="Mangogna M."/>
            <person name="McGinnis K."/>
            <person name="Medlin L.K."/>
            <person name="Montsant A."/>
            <person name="Oudot-Le Secq M.P."/>
            <person name="Napoli C."/>
            <person name="Obornik M."/>
            <person name="Parker M.S."/>
            <person name="Petit J.L."/>
            <person name="Porcel B.M."/>
            <person name="Poulsen N."/>
            <person name="Robison M."/>
            <person name="Rychlewski L."/>
            <person name="Rynearson T.A."/>
            <person name="Schmutz J."/>
            <person name="Shapiro H."/>
            <person name="Siaut M."/>
            <person name="Stanley M."/>
            <person name="Sussman M.R."/>
            <person name="Taylor A.R."/>
            <person name="Vardi A."/>
            <person name="von Dassow P."/>
            <person name="Vyverman W."/>
            <person name="Willis A."/>
            <person name="Wyrwicz L.S."/>
            <person name="Rokhsar D.S."/>
            <person name="Weissenbach J."/>
            <person name="Armbrust E.V."/>
            <person name="Green B.R."/>
            <person name="Van de Peer Y."/>
            <person name="Grigoriev I.V."/>
        </authorList>
    </citation>
    <scope>NUCLEOTIDE SEQUENCE [LARGE SCALE GENOMIC DNA]</scope>
    <source>
        <strain evidence="3 4">CCAP 1055/1</strain>
    </source>
</reference>
<dbReference type="GO" id="GO:0005634">
    <property type="term" value="C:nucleus"/>
    <property type="evidence" value="ECO:0007669"/>
    <property type="project" value="UniProtKB-SubCell"/>
</dbReference>
<dbReference type="Proteomes" id="UP000000759">
    <property type="component" value="Chromosome 14"/>
</dbReference>
<keyword evidence="4" id="KW-1185">Reference proteome</keyword>